<evidence type="ECO:0000256" key="2">
    <source>
        <dbReference type="ARBA" id="ARBA00022679"/>
    </source>
</evidence>
<keyword evidence="2 4" id="KW-0808">Transferase</keyword>
<evidence type="ECO:0000313" key="4">
    <source>
        <dbReference type="EMBL" id="OQR71672.1"/>
    </source>
</evidence>
<dbReference type="Pfam" id="PF03982">
    <property type="entry name" value="DAGAT"/>
    <property type="match status" value="1"/>
</dbReference>
<keyword evidence="3 4" id="KW-0012">Acyltransferase</keyword>
<comment type="caution">
    <text evidence="4">The sequence shown here is derived from an EMBL/GenBank/DDBJ whole genome shotgun (WGS) entry which is preliminary data.</text>
</comment>
<evidence type="ECO:0000256" key="1">
    <source>
        <dbReference type="ARBA" id="ARBA00005420"/>
    </source>
</evidence>
<name>A0A1V9XEA3_9ACAR</name>
<dbReference type="InParanoid" id="A0A1V9XEA3"/>
<organism evidence="4 5">
    <name type="scientific">Tropilaelaps mercedesae</name>
    <dbReference type="NCBI Taxonomy" id="418985"/>
    <lineage>
        <taxon>Eukaryota</taxon>
        <taxon>Metazoa</taxon>
        <taxon>Ecdysozoa</taxon>
        <taxon>Arthropoda</taxon>
        <taxon>Chelicerata</taxon>
        <taxon>Arachnida</taxon>
        <taxon>Acari</taxon>
        <taxon>Parasitiformes</taxon>
        <taxon>Mesostigmata</taxon>
        <taxon>Gamasina</taxon>
        <taxon>Dermanyssoidea</taxon>
        <taxon>Laelapidae</taxon>
        <taxon>Tropilaelaps</taxon>
    </lineage>
</organism>
<keyword evidence="5" id="KW-1185">Reference proteome</keyword>
<comment type="similarity">
    <text evidence="1">Belongs to the diacylglycerol acyltransferase family.</text>
</comment>
<evidence type="ECO:0000256" key="3">
    <source>
        <dbReference type="ARBA" id="ARBA00023315"/>
    </source>
</evidence>
<proteinExistence type="inferred from homology"/>
<reference evidence="4 5" key="1">
    <citation type="journal article" date="2017" name="Gigascience">
        <title>Draft genome of the honey bee ectoparasitic mite, Tropilaelaps mercedesae, is shaped by the parasitic life history.</title>
        <authorList>
            <person name="Dong X."/>
            <person name="Armstrong S.D."/>
            <person name="Xia D."/>
            <person name="Makepeace B.L."/>
            <person name="Darby A.C."/>
            <person name="Kadowaki T."/>
        </authorList>
    </citation>
    <scope>NUCLEOTIDE SEQUENCE [LARGE SCALE GENOMIC DNA]</scope>
    <source>
        <strain evidence="4">Wuxi-XJTLU</strain>
    </source>
</reference>
<dbReference type="Proteomes" id="UP000192247">
    <property type="component" value="Unassembled WGS sequence"/>
</dbReference>
<dbReference type="OrthoDB" id="264532at2759"/>
<dbReference type="AlphaFoldDB" id="A0A1V9XEA3"/>
<accession>A0A1V9XEA3</accession>
<gene>
    <name evidence="4" type="ORF">BIW11_03922</name>
</gene>
<dbReference type="InterPro" id="IPR007130">
    <property type="entry name" value="DAGAT"/>
</dbReference>
<dbReference type="EMBL" id="MNPL01013866">
    <property type="protein sequence ID" value="OQR71672.1"/>
    <property type="molecule type" value="Genomic_DNA"/>
</dbReference>
<dbReference type="GO" id="GO:0008374">
    <property type="term" value="F:O-acyltransferase activity"/>
    <property type="evidence" value="ECO:0007669"/>
    <property type="project" value="InterPro"/>
</dbReference>
<protein>
    <submittedName>
        <fullName evidence="4">2-acylglycerol O-acyltransferase 2-like</fullName>
    </submittedName>
</protein>
<sequence>MGNMLPPIPMLTGHGNAAISVVGGAQEALDAHNNSDYVLTLQTRKGIVKNALINGYVGAPALGTWPPDALKVFKQNTAVE</sequence>
<evidence type="ECO:0000313" key="5">
    <source>
        <dbReference type="Proteomes" id="UP000192247"/>
    </source>
</evidence>